<dbReference type="AlphaFoldDB" id="A0A9X2XV29"/>
<evidence type="ECO:0000313" key="4">
    <source>
        <dbReference type="Proteomes" id="UP001155483"/>
    </source>
</evidence>
<feature type="signal peptide" evidence="1">
    <location>
        <begin position="1"/>
        <end position="19"/>
    </location>
</feature>
<dbReference type="InterPro" id="IPR013783">
    <property type="entry name" value="Ig-like_fold"/>
</dbReference>
<name>A0A9X2XV29_9BACT</name>
<dbReference type="Pfam" id="PF17116">
    <property type="entry name" value="T9SS_plug_1st"/>
    <property type="match status" value="1"/>
</dbReference>
<feature type="chain" id="PRO_5040932732" evidence="1">
    <location>
        <begin position="20"/>
        <end position="422"/>
    </location>
</feature>
<accession>A0A9X2XV29</accession>
<dbReference type="Proteomes" id="UP001155483">
    <property type="component" value="Unassembled WGS sequence"/>
</dbReference>
<gene>
    <name evidence="3" type="ORF">OCK74_10085</name>
</gene>
<proteinExistence type="predicted"/>
<keyword evidence="1" id="KW-0732">Signal</keyword>
<organism evidence="3 4">
    <name type="scientific">Paraflavisolibacter caeni</name>
    <dbReference type="NCBI Taxonomy" id="2982496"/>
    <lineage>
        <taxon>Bacteria</taxon>
        <taxon>Pseudomonadati</taxon>
        <taxon>Bacteroidota</taxon>
        <taxon>Chitinophagia</taxon>
        <taxon>Chitinophagales</taxon>
        <taxon>Chitinophagaceae</taxon>
        <taxon>Paraflavisolibacter</taxon>
    </lineage>
</organism>
<dbReference type="EMBL" id="JAOTIF010000006">
    <property type="protein sequence ID" value="MCU7549465.1"/>
    <property type="molecule type" value="Genomic_DNA"/>
</dbReference>
<protein>
    <submittedName>
        <fullName evidence="3">DUF5103 domain-containing protein</fullName>
    </submittedName>
</protein>
<reference evidence="3" key="2">
    <citation type="submission" date="2023-04" db="EMBL/GenBank/DDBJ databases">
        <title>Paracnuella aquatica gen. nov., sp. nov., a member of the family Chitinophagaceae isolated from a hot spring.</title>
        <authorList>
            <person name="Wang C."/>
        </authorList>
    </citation>
    <scope>NUCLEOTIDE SEQUENCE</scope>
    <source>
        <strain evidence="3">LB-8</strain>
    </source>
</reference>
<evidence type="ECO:0000313" key="3">
    <source>
        <dbReference type="EMBL" id="MCU7549465.1"/>
    </source>
</evidence>
<comment type="caution">
    <text evidence="3">The sequence shown here is derived from an EMBL/GenBank/DDBJ whole genome shotgun (WGS) entry which is preliminary data.</text>
</comment>
<sequence length="422" mass="49435">MKKIALYLLIATFCNNLLAQVTGPLGKNIHSVKLYKPGDQTTFPILMLNSSDVLELHFDDLDAGVKNYYYSFQLCNADWTPSMLTTFEYTKGFQNVRISNYRNSSLSTTRYTHYQATLPDRSSYPTRSGNYLLKVFLNGDTSKLAFTRRFVIVDRKTSITAEVQRPFNQKLFKTDQKLQIGIKLDERIQSFNPTDLKVVVLQNKNWLTSRFFDRPTIYRGNYFEYSDEEVTSMPASKEFRWVDLRSFRLRGDKVHDIKTKNDSTFITVKPDPSRKDQVYIYYNDLNGSFTLEALENINPFWQSDYAEVKFSFFPPGNKPYEGKDLYLFGEMTNYAWDNSGKMEFNKERGAYEKSLLLKQGYYNYNYAVFPADKKGYPDFSETEGNYYETENSYIILVYYRHFGARVDELIGFNFVSSILHRQ</sequence>
<dbReference type="RefSeq" id="WP_279296909.1">
    <property type="nucleotide sequence ID" value="NZ_JAOTIF010000006.1"/>
</dbReference>
<reference evidence="3" key="1">
    <citation type="submission" date="2022-09" db="EMBL/GenBank/DDBJ databases">
        <authorList>
            <person name="Yuan C."/>
            <person name="Ke Z."/>
        </authorList>
    </citation>
    <scope>NUCLEOTIDE SEQUENCE</scope>
    <source>
        <strain evidence="3">LB-8</strain>
    </source>
</reference>
<keyword evidence="4" id="KW-1185">Reference proteome</keyword>
<dbReference type="InterPro" id="IPR031345">
    <property type="entry name" value="T9SS_Plug_N"/>
</dbReference>
<evidence type="ECO:0000256" key="1">
    <source>
        <dbReference type="SAM" id="SignalP"/>
    </source>
</evidence>
<feature type="domain" description="Type 9 secretion system plug protein N-terminal" evidence="2">
    <location>
        <begin position="29"/>
        <end position="153"/>
    </location>
</feature>
<dbReference type="Gene3D" id="2.60.40.10">
    <property type="entry name" value="Immunoglobulins"/>
    <property type="match status" value="1"/>
</dbReference>
<evidence type="ECO:0000259" key="2">
    <source>
        <dbReference type="Pfam" id="PF17116"/>
    </source>
</evidence>